<dbReference type="SMR" id="A0A194VT84"/>
<feature type="compositionally biased region" description="Basic and acidic residues" evidence="1">
    <location>
        <begin position="121"/>
        <end position="133"/>
    </location>
</feature>
<keyword evidence="3" id="KW-1185">Reference proteome</keyword>
<dbReference type="Gene3D" id="3.40.30.10">
    <property type="entry name" value="Glutaredoxin"/>
    <property type="match status" value="1"/>
</dbReference>
<protein>
    <submittedName>
        <fullName evidence="2">Uncharacterized protein</fullName>
    </submittedName>
</protein>
<dbReference type="Proteomes" id="UP000078559">
    <property type="component" value="Chromosome 2"/>
</dbReference>
<name>A0A194VT84_CYTMA</name>
<dbReference type="EMBL" id="CM003099">
    <property type="protein sequence ID" value="KUI67020.1"/>
    <property type="molecule type" value="Genomic_DNA"/>
</dbReference>
<accession>A0A194VT84</accession>
<evidence type="ECO:0000313" key="3">
    <source>
        <dbReference type="Proteomes" id="UP000078559"/>
    </source>
</evidence>
<feature type="region of interest" description="Disordered" evidence="1">
    <location>
        <begin position="94"/>
        <end position="257"/>
    </location>
</feature>
<reference evidence="2" key="1">
    <citation type="submission" date="2014-12" db="EMBL/GenBank/DDBJ databases">
        <title>Genome Sequence of Valsa Canker Pathogens Uncovers a Specific Adaption of Colonization on Woody Bark.</title>
        <authorList>
            <person name="Yin Z."/>
            <person name="Liu H."/>
            <person name="Gao X."/>
            <person name="Li Z."/>
            <person name="Song N."/>
            <person name="Ke X."/>
            <person name="Dai Q."/>
            <person name="Wu Y."/>
            <person name="Sun Y."/>
            <person name="Xu J.-R."/>
            <person name="Kang Z.K."/>
            <person name="Wang L."/>
            <person name="Huang L."/>
        </authorList>
    </citation>
    <scope>NUCLEOTIDE SEQUENCE [LARGE SCALE GENOMIC DNA]</scope>
    <source>
        <strain evidence="2">03-8</strain>
    </source>
</reference>
<feature type="compositionally biased region" description="Basic and acidic residues" evidence="1">
    <location>
        <begin position="173"/>
        <end position="186"/>
    </location>
</feature>
<feature type="compositionally biased region" description="Polar residues" evidence="1">
    <location>
        <begin position="213"/>
        <end position="222"/>
    </location>
</feature>
<feature type="compositionally biased region" description="Polar residues" evidence="1">
    <location>
        <begin position="240"/>
        <end position="249"/>
    </location>
</feature>
<dbReference type="OrthoDB" id="9932926at2759"/>
<organism evidence="2 3">
    <name type="scientific">Cytospora mali</name>
    <name type="common">Apple Valsa canker fungus</name>
    <name type="synonym">Valsa mali</name>
    <dbReference type="NCBI Taxonomy" id="578113"/>
    <lineage>
        <taxon>Eukaryota</taxon>
        <taxon>Fungi</taxon>
        <taxon>Dikarya</taxon>
        <taxon>Ascomycota</taxon>
        <taxon>Pezizomycotina</taxon>
        <taxon>Sordariomycetes</taxon>
        <taxon>Sordariomycetidae</taxon>
        <taxon>Diaporthales</taxon>
        <taxon>Cytosporaceae</taxon>
        <taxon>Cytospora</taxon>
    </lineage>
</organism>
<dbReference type="SUPFAM" id="SSF52833">
    <property type="entry name" value="Thioredoxin-like"/>
    <property type="match status" value="1"/>
</dbReference>
<evidence type="ECO:0000256" key="1">
    <source>
        <dbReference type="SAM" id="MobiDB-lite"/>
    </source>
</evidence>
<sequence>MHIVTATSRLETILRANRVPFKAVDIAVDSRARILWGKRAGKAADGRQRKLPGLVQMGNVLGDMVEIEEWNEYGELKQHVKIYYDEFTQPAKGSIAPVPKYKQPEDKAPHPPAALNPPPAPEREKSAAEEHANKLAQAIRDSGRSAQNKGVAEEAAQKAKLMEQQAKQARLQALREKARAAKKEAEGPAGEEEGDDVKKEAAASASAEPPTKEMSQLSSPTSGAWKDSGNGANIGEALRTVQSPTTTSWMPPAESSLAEGAESFAGARVASVSADEIAKFGQLTLV</sequence>
<feature type="compositionally biased region" description="Basic and acidic residues" evidence="1">
    <location>
        <begin position="151"/>
        <end position="161"/>
    </location>
</feature>
<gene>
    <name evidence="2" type="ORF">VM1G_01739</name>
</gene>
<dbReference type="InterPro" id="IPR036249">
    <property type="entry name" value="Thioredoxin-like_sf"/>
</dbReference>
<feature type="compositionally biased region" description="Pro residues" evidence="1">
    <location>
        <begin position="110"/>
        <end position="120"/>
    </location>
</feature>
<dbReference type="AlphaFoldDB" id="A0A194VT84"/>
<proteinExistence type="predicted"/>
<evidence type="ECO:0000313" key="2">
    <source>
        <dbReference type="EMBL" id="KUI67020.1"/>
    </source>
</evidence>